<dbReference type="AlphaFoldDB" id="A0A4R5YML7"/>
<evidence type="ECO:0008006" key="3">
    <source>
        <dbReference type="Google" id="ProtNLM"/>
    </source>
</evidence>
<dbReference type="Proteomes" id="UP000295633">
    <property type="component" value="Unassembled WGS sequence"/>
</dbReference>
<accession>A0A4R5YML7</accession>
<evidence type="ECO:0000313" key="2">
    <source>
        <dbReference type="Proteomes" id="UP000295633"/>
    </source>
</evidence>
<organism evidence="1 2">
    <name type="scientific">Microbacterium oleivorans</name>
    <dbReference type="NCBI Taxonomy" id="273677"/>
    <lineage>
        <taxon>Bacteria</taxon>
        <taxon>Bacillati</taxon>
        <taxon>Actinomycetota</taxon>
        <taxon>Actinomycetes</taxon>
        <taxon>Micrococcales</taxon>
        <taxon>Microbacteriaceae</taxon>
        <taxon>Microbacterium</taxon>
    </lineage>
</organism>
<dbReference type="EMBL" id="SMZX01000001">
    <property type="protein sequence ID" value="TDL45921.1"/>
    <property type="molecule type" value="Genomic_DNA"/>
</dbReference>
<sequence>MSDVVAPSPYLWGAPLEERLAALDQALALLQIAEAQALQLLDQVRRLAPVVDWSATAADAFRAAVSAWEDETARLTASIPSVIDQTRSDRQWMQAVG</sequence>
<evidence type="ECO:0000313" key="1">
    <source>
        <dbReference type="EMBL" id="TDL45921.1"/>
    </source>
</evidence>
<protein>
    <recommendedName>
        <fullName evidence="3">WXG100 family type VII secretion target</fullName>
    </recommendedName>
</protein>
<reference evidence="1 2" key="1">
    <citation type="submission" date="2019-03" db="EMBL/GenBank/DDBJ databases">
        <title>Genome Sequencing and Assembly of Various Microbes Isolated from Partially Reclaimed Soil and Acid Mine Drainage (AMD) Site.</title>
        <authorList>
            <person name="Steinbock B."/>
            <person name="Bechtold R."/>
            <person name="Sevigny J.L."/>
            <person name="Thomas D."/>
            <person name="Cuthill L.R."/>
            <person name="Aveiro Johannsen E.J."/>
            <person name="Thomas K."/>
            <person name="Ghosh A."/>
        </authorList>
    </citation>
    <scope>NUCLEOTIDE SEQUENCE [LARGE SCALE GENOMIC DNA]</scope>
    <source>
        <strain evidence="1 2">F-B2</strain>
    </source>
</reference>
<proteinExistence type="predicted"/>
<dbReference type="RefSeq" id="WP_133398993.1">
    <property type="nucleotide sequence ID" value="NZ_SMZX01000001.1"/>
</dbReference>
<comment type="caution">
    <text evidence="1">The sequence shown here is derived from an EMBL/GenBank/DDBJ whole genome shotgun (WGS) entry which is preliminary data.</text>
</comment>
<gene>
    <name evidence="1" type="ORF">E2R54_05650</name>
</gene>
<name>A0A4R5YML7_9MICO</name>